<protein>
    <submittedName>
        <fullName evidence="2">Rhodanese-related sulfurtransferase</fullName>
    </submittedName>
</protein>
<dbReference type="AlphaFoldDB" id="A0A840V9V2"/>
<dbReference type="PROSITE" id="PS50206">
    <property type="entry name" value="RHODANESE_3"/>
    <property type="match status" value="1"/>
</dbReference>
<proteinExistence type="predicted"/>
<feature type="domain" description="Rhodanese" evidence="1">
    <location>
        <begin position="25"/>
        <end position="114"/>
    </location>
</feature>
<dbReference type="InterPro" id="IPR036873">
    <property type="entry name" value="Rhodanese-like_dom_sf"/>
</dbReference>
<dbReference type="EMBL" id="JACHFD010000003">
    <property type="protein sequence ID" value="MBB5350559.1"/>
    <property type="molecule type" value="Genomic_DNA"/>
</dbReference>
<keyword evidence="3" id="KW-1185">Reference proteome</keyword>
<evidence type="ECO:0000313" key="3">
    <source>
        <dbReference type="Proteomes" id="UP000557717"/>
    </source>
</evidence>
<comment type="caution">
    <text evidence="2">The sequence shown here is derived from an EMBL/GenBank/DDBJ whole genome shotgun (WGS) entry which is preliminary data.</text>
</comment>
<organism evidence="2 3">
    <name type="scientific">Haloferula luteola</name>
    <dbReference type="NCBI Taxonomy" id="595692"/>
    <lineage>
        <taxon>Bacteria</taxon>
        <taxon>Pseudomonadati</taxon>
        <taxon>Verrucomicrobiota</taxon>
        <taxon>Verrucomicrobiia</taxon>
        <taxon>Verrucomicrobiales</taxon>
        <taxon>Verrucomicrobiaceae</taxon>
        <taxon>Haloferula</taxon>
    </lineage>
</organism>
<dbReference type="GO" id="GO:0016740">
    <property type="term" value="F:transferase activity"/>
    <property type="evidence" value="ECO:0007669"/>
    <property type="project" value="UniProtKB-KW"/>
</dbReference>
<dbReference type="Proteomes" id="UP000557717">
    <property type="component" value="Unassembled WGS sequence"/>
</dbReference>
<dbReference type="SUPFAM" id="SSF52821">
    <property type="entry name" value="Rhodanese/Cell cycle control phosphatase"/>
    <property type="match status" value="1"/>
</dbReference>
<dbReference type="SMART" id="SM00450">
    <property type="entry name" value="RHOD"/>
    <property type="match status" value="1"/>
</dbReference>
<dbReference type="InterPro" id="IPR001763">
    <property type="entry name" value="Rhodanese-like_dom"/>
</dbReference>
<evidence type="ECO:0000313" key="2">
    <source>
        <dbReference type="EMBL" id="MBB5350559.1"/>
    </source>
</evidence>
<accession>A0A840V9V2</accession>
<sequence>MALPDPSQTLEVTPQEVSALAASVAAGEVVLIDCREQDEWEIAHLPGARLLPLSQFAELATPVLEEPKPSIVYCHHGMRSLRATQYLRSRGLENCWSMAGGIDRWSTEIDASVTRY</sequence>
<dbReference type="PANTHER" id="PTHR43031">
    <property type="entry name" value="FAD-DEPENDENT OXIDOREDUCTASE"/>
    <property type="match status" value="1"/>
</dbReference>
<keyword evidence="2" id="KW-0808">Transferase</keyword>
<dbReference type="RefSeq" id="WP_184015955.1">
    <property type="nucleotide sequence ID" value="NZ_JACHFD010000003.1"/>
</dbReference>
<dbReference type="PANTHER" id="PTHR43031:SF17">
    <property type="entry name" value="SULFURTRANSFERASE YTWF-RELATED"/>
    <property type="match status" value="1"/>
</dbReference>
<evidence type="ECO:0000259" key="1">
    <source>
        <dbReference type="PROSITE" id="PS50206"/>
    </source>
</evidence>
<dbReference type="InterPro" id="IPR050229">
    <property type="entry name" value="GlpE_sulfurtransferase"/>
</dbReference>
<name>A0A840V9V2_9BACT</name>
<dbReference type="Gene3D" id="3.40.250.10">
    <property type="entry name" value="Rhodanese-like domain"/>
    <property type="match status" value="1"/>
</dbReference>
<reference evidence="2 3" key="1">
    <citation type="submission" date="2020-08" db="EMBL/GenBank/DDBJ databases">
        <title>Genomic Encyclopedia of Type Strains, Phase IV (KMG-IV): sequencing the most valuable type-strain genomes for metagenomic binning, comparative biology and taxonomic classification.</title>
        <authorList>
            <person name="Goeker M."/>
        </authorList>
    </citation>
    <scope>NUCLEOTIDE SEQUENCE [LARGE SCALE GENOMIC DNA]</scope>
    <source>
        <strain evidence="2 3">YC6886</strain>
    </source>
</reference>
<gene>
    <name evidence="2" type="ORF">HNR46_000787</name>
</gene>
<dbReference type="Pfam" id="PF00581">
    <property type="entry name" value="Rhodanese"/>
    <property type="match status" value="1"/>
</dbReference>